<accession>A0A955KUR2</accession>
<comment type="caution">
    <text evidence="1">The sequence shown here is derived from an EMBL/GenBank/DDBJ whole genome shotgun (WGS) entry which is preliminary data.</text>
</comment>
<sequence length="209" mass="24246">MDPKRRAKIQFSTQDHLEILDISDDLVISKRGTVSIVLQTNAVNFDLLSEYEQDNKIYAFAGLLNSLNFHVQILVKTQRIDISNYLKYLKAQKERKMSEGLMKQLEIYTQFIQNLIVTNEVLDKKFYIIIPYNSVNTSISSKIGKPKDDEEVGPLSVANKAKLIEQGKIYLYPKRDHLLKQLGRMTLIGHQLTSEELMELFYNIYNPEE</sequence>
<reference evidence="1" key="1">
    <citation type="submission" date="2020-04" db="EMBL/GenBank/DDBJ databases">
        <authorList>
            <person name="Zhang T."/>
        </authorList>
    </citation>
    <scope>NUCLEOTIDE SEQUENCE</scope>
    <source>
        <strain evidence="1">HKST-UBA16</strain>
    </source>
</reference>
<protein>
    <submittedName>
        <fullName evidence="1">Uncharacterized protein</fullName>
    </submittedName>
</protein>
<dbReference type="Proteomes" id="UP000748332">
    <property type="component" value="Unassembled WGS sequence"/>
</dbReference>
<evidence type="ECO:0000313" key="1">
    <source>
        <dbReference type="EMBL" id="MCA9374882.1"/>
    </source>
</evidence>
<evidence type="ECO:0000313" key="2">
    <source>
        <dbReference type="Proteomes" id="UP000748332"/>
    </source>
</evidence>
<reference evidence="1" key="2">
    <citation type="journal article" date="2021" name="Microbiome">
        <title>Successional dynamics and alternative stable states in a saline activated sludge microbial community over 9 years.</title>
        <authorList>
            <person name="Wang Y."/>
            <person name="Ye J."/>
            <person name="Ju F."/>
            <person name="Liu L."/>
            <person name="Boyd J.A."/>
            <person name="Deng Y."/>
            <person name="Parks D.H."/>
            <person name="Jiang X."/>
            <person name="Yin X."/>
            <person name="Woodcroft B.J."/>
            <person name="Tyson G.W."/>
            <person name="Hugenholtz P."/>
            <person name="Polz M.F."/>
            <person name="Zhang T."/>
        </authorList>
    </citation>
    <scope>NUCLEOTIDE SEQUENCE</scope>
    <source>
        <strain evidence="1">HKST-UBA16</strain>
    </source>
</reference>
<proteinExistence type="predicted"/>
<dbReference type="AlphaFoldDB" id="A0A955KUR2"/>
<dbReference type="EMBL" id="JAGQLM010000039">
    <property type="protein sequence ID" value="MCA9374882.1"/>
    <property type="molecule type" value="Genomic_DNA"/>
</dbReference>
<organism evidence="1 2">
    <name type="scientific">Candidatus Dojkabacteria bacterium</name>
    <dbReference type="NCBI Taxonomy" id="2099670"/>
    <lineage>
        <taxon>Bacteria</taxon>
        <taxon>Candidatus Dojkabacteria</taxon>
    </lineage>
</organism>
<name>A0A955KUR2_9BACT</name>
<gene>
    <name evidence="1" type="ORF">KC622_00970</name>
</gene>